<dbReference type="Pfam" id="PF01152">
    <property type="entry name" value="Bac_globin"/>
    <property type="match status" value="1"/>
</dbReference>
<dbReference type="Proteomes" id="UP000192582">
    <property type="component" value="Unassembled WGS sequence"/>
</dbReference>
<keyword evidence="4 5" id="KW-0408">Iron</keyword>
<dbReference type="GO" id="GO:0019825">
    <property type="term" value="F:oxygen binding"/>
    <property type="evidence" value="ECO:0007669"/>
    <property type="project" value="InterPro"/>
</dbReference>
<keyword evidence="1" id="KW-0813">Transport</keyword>
<dbReference type="EMBL" id="FWWU01000009">
    <property type="protein sequence ID" value="SMB93925.1"/>
    <property type="molecule type" value="Genomic_DNA"/>
</dbReference>
<keyword evidence="2 5" id="KW-0349">Heme</keyword>
<reference evidence="6 7" key="1">
    <citation type="submission" date="2017-04" db="EMBL/GenBank/DDBJ databases">
        <authorList>
            <person name="Afonso C.L."/>
            <person name="Miller P.J."/>
            <person name="Scott M.A."/>
            <person name="Spackman E."/>
            <person name="Goraichik I."/>
            <person name="Dimitrov K.M."/>
            <person name="Suarez D.L."/>
            <person name="Swayne D.E."/>
        </authorList>
    </citation>
    <scope>NUCLEOTIDE SEQUENCE [LARGE SCALE GENOMIC DNA]</scope>
    <source>
        <strain evidence="6 7">KR-140</strain>
    </source>
</reference>
<dbReference type="RefSeq" id="WP_084049493.1">
    <property type="nucleotide sequence ID" value="NZ_FWWU01000009.1"/>
</dbReference>
<keyword evidence="3 5" id="KW-0479">Metal-binding</keyword>
<organism evidence="6 7">
    <name type="scientific">Deinococcus hopiensis KR-140</name>
    <dbReference type="NCBI Taxonomy" id="695939"/>
    <lineage>
        <taxon>Bacteria</taxon>
        <taxon>Thermotogati</taxon>
        <taxon>Deinococcota</taxon>
        <taxon>Deinococci</taxon>
        <taxon>Deinococcales</taxon>
        <taxon>Deinococcaceae</taxon>
        <taxon>Deinococcus</taxon>
    </lineage>
</organism>
<dbReference type="InterPro" id="IPR012292">
    <property type="entry name" value="Globin/Proto"/>
</dbReference>
<dbReference type="InterPro" id="IPR009050">
    <property type="entry name" value="Globin-like_sf"/>
</dbReference>
<evidence type="ECO:0000256" key="1">
    <source>
        <dbReference type="ARBA" id="ARBA00022448"/>
    </source>
</evidence>
<dbReference type="CDD" id="cd08916">
    <property type="entry name" value="TrHb3_P"/>
    <property type="match status" value="1"/>
</dbReference>
<feature type="binding site" description="distal binding residue" evidence="5">
    <location>
        <position position="221"/>
    </location>
    <ligand>
        <name>heme</name>
        <dbReference type="ChEBI" id="CHEBI:30413"/>
    </ligand>
    <ligandPart>
        <name>Fe</name>
        <dbReference type="ChEBI" id="CHEBI:18248"/>
    </ligandPart>
</feature>
<dbReference type="Gene3D" id="1.10.490.10">
    <property type="entry name" value="Globins"/>
    <property type="match status" value="1"/>
</dbReference>
<dbReference type="AlphaFoldDB" id="A0A1W1VKL2"/>
<sequence>MTSRLLLSTPPLPQFGLEVEEATLEGLTGAVGLLVPHDGEPVADVRARPDRWARLTLVSQAVRRGLPVLGWGAGAALLGRVLGAKVRAEPQPGLADEWAELPRDAEVVQRQGEAPLLWQAGQVTAWAGVDLPPEVLAEFLEGRTLPKGARQIDALETVGGEAGLRLLLDDFYARIQHDEVLGPIFAVHVEDWDAHLDRVTAFWVTVLSGAAVWRGNLNHVHARLGIRGVHLERWLTLFQEAAERHLSPEAARLLTWRAGAMGARLGRRGVGNRPHSRRVP</sequence>
<dbReference type="GO" id="GO:0046872">
    <property type="term" value="F:metal ion binding"/>
    <property type="evidence" value="ECO:0007669"/>
    <property type="project" value="UniProtKB-KW"/>
</dbReference>
<gene>
    <name evidence="6" type="ORF">SAMN00790413_02172</name>
</gene>
<evidence type="ECO:0000313" key="7">
    <source>
        <dbReference type="Proteomes" id="UP000192582"/>
    </source>
</evidence>
<accession>A0A1W1VKL2</accession>
<evidence type="ECO:0000256" key="2">
    <source>
        <dbReference type="ARBA" id="ARBA00022617"/>
    </source>
</evidence>
<dbReference type="STRING" id="695939.SAMN00790413_02172"/>
<dbReference type="GO" id="GO:0020037">
    <property type="term" value="F:heme binding"/>
    <property type="evidence" value="ECO:0007669"/>
    <property type="project" value="InterPro"/>
</dbReference>
<evidence type="ECO:0000256" key="4">
    <source>
        <dbReference type="ARBA" id="ARBA00023004"/>
    </source>
</evidence>
<dbReference type="InterPro" id="IPR001486">
    <property type="entry name" value="Hemoglobin_trunc"/>
</dbReference>
<name>A0A1W1VKL2_9DEIO</name>
<dbReference type="OrthoDB" id="25954at2"/>
<dbReference type="SUPFAM" id="SSF46458">
    <property type="entry name" value="Globin-like"/>
    <property type="match status" value="1"/>
</dbReference>
<proteinExistence type="predicted"/>
<evidence type="ECO:0000313" key="6">
    <source>
        <dbReference type="EMBL" id="SMB93925.1"/>
    </source>
</evidence>
<evidence type="ECO:0000256" key="3">
    <source>
        <dbReference type="ARBA" id="ARBA00022723"/>
    </source>
</evidence>
<keyword evidence="7" id="KW-1185">Reference proteome</keyword>
<protein>
    <submittedName>
        <fullName evidence="6">Hemoglobin</fullName>
    </submittedName>
</protein>
<evidence type="ECO:0000256" key="5">
    <source>
        <dbReference type="PIRSR" id="PIRSR601486-1"/>
    </source>
</evidence>